<dbReference type="EMBL" id="FRFD01000008">
    <property type="protein sequence ID" value="SHO50839.1"/>
    <property type="molecule type" value="Genomic_DNA"/>
</dbReference>
<protein>
    <submittedName>
        <fullName evidence="1">Peptide maturation system protein, TIGR04066 family</fullName>
    </submittedName>
</protein>
<dbReference type="OrthoDB" id="5464925at2"/>
<sequence>MKNVVLYPFTPDDMAIVRFHSRWNKKYRINAVVSPRGLSYGGKDISVADNRKEAGLIVQDDLDKVLDENEGLFIPSGDSRETVYSGIWNIMCETAKKGKDIVCSINLTQRQFSEIKNLCKENRSTFIYCPMEKSRWTTSTITGRYHPSVPVIFVGNLVAEANTFEVTLEIANRFMQDGYKVSVIGDRPELNLYGFHGSSLLADLSHGKIIGNDIAMAITLLNHYIHYVESNDNPDVILIQVPGGMLDTPDFPNECGVYAYILSRVLQPDYFIGCSLLGKARRKEIQFINEEIERRFGYPVDCIHLSNKSVSTESSLQKHKMEFIYYPVEKAYEEITKMQGEIPVYHLLEKEHLEHMYQNMLEKLSGQKNID</sequence>
<name>A0A1M7YE34_9FIRM</name>
<proteinExistence type="predicted"/>
<accession>A0A1M7YE34</accession>
<dbReference type="InterPro" id="IPR023823">
    <property type="entry name" value="CHP04066_peptide_maturation"/>
</dbReference>
<keyword evidence="2" id="KW-1185">Reference proteome</keyword>
<evidence type="ECO:0000313" key="2">
    <source>
        <dbReference type="Proteomes" id="UP000184612"/>
    </source>
</evidence>
<dbReference type="AlphaFoldDB" id="A0A1M7YE34"/>
<evidence type="ECO:0000313" key="1">
    <source>
        <dbReference type="EMBL" id="SHO50839.1"/>
    </source>
</evidence>
<dbReference type="RefSeq" id="WP_073589579.1">
    <property type="nucleotide sequence ID" value="NZ_FRFD01000008.1"/>
</dbReference>
<organism evidence="1 2">
    <name type="scientific">Anaerocolumna xylanovorans DSM 12503</name>
    <dbReference type="NCBI Taxonomy" id="1121345"/>
    <lineage>
        <taxon>Bacteria</taxon>
        <taxon>Bacillati</taxon>
        <taxon>Bacillota</taxon>
        <taxon>Clostridia</taxon>
        <taxon>Lachnospirales</taxon>
        <taxon>Lachnospiraceae</taxon>
        <taxon>Anaerocolumna</taxon>
    </lineage>
</organism>
<dbReference type="STRING" id="1121345.SAMN02745217_02931"/>
<dbReference type="NCBIfam" id="TIGR04066">
    <property type="entry name" value="nat_prod_clost"/>
    <property type="match status" value="1"/>
</dbReference>
<reference evidence="1 2" key="1">
    <citation type="submission" date="2016-12" db="EMBL/GenBank/DDBJ databases">
        <authorList>
            <person name="Song W.-J."/>
            <person name="Kurnit D.M."/>
        </authorList>
    </citation>
    <scope>NUCLEOTIDE SEQUENCE [LARGE SCALE GENOMIC DNA]</scope>
    <source>
        <strain evidence="1 2">DSM 12503</strain>
    </source>
</reference>
<dbReference type="Proteomes" id="UP000184612">
    <property type="component" value="Unassembled WGS sequence"/>
</dbReference>
<gene>
    <name evidence="1" type="ORF">SAMN02745217_02931</name>
</gene>